<keyword evidence="4" id="KW-1185">Reference proteome</keyword>
<dbReference type="Gene3D" id="2.120.10.30">
    <property type="entry name" value="TolB, C-terminal domain"/>
    <property type="match status" value="3"/>
</dbReference>
<dbReference type="InterPro" id="IPR011042">
    <property type="entry name" value="6-blade_b-propeller_TolB-like"/>
</dbReference>
<dbReference type="Gene3D" id="3.40.710.10">
    <property type="entry name" value="DD-peptidase/beta-lactamase superfamily"/>
    <property type="match status" value="1"/>
</dbReference>
<dbReference type="InterPro" id="IPR012338">
    <property type="entry name" value="Beta-lactam/transpept-like"/>
</dbReference>
<evidence type="ECO:0000259" key="1">
    <source>
        <dbReference type="Pfam" id="PF00144"/>
    </source>
</evidence>
<dbReference type="SUPFAM" id="SSF82171">
    <property type="entry name" value="DPP6 N-terminal domain-like"/>
    <property type="match status" value="1"/>
</dbReference>
<name>A0ABQ4D0H5_9ACTN</name>
<evidence type="ECO:0000313" key="3">
    <source>
        <dbReference type="EMBL" id="GIF77044.1"/>
    </source>
</evidence>
<feature type="domain" description="Peptidase S9 prolyl oligopeptidase catalytic" evidence="2">
    <location>
        <begin position="445"/>
        <end position="643"/>
    </location>
</feature>
<proteinExistence type="predicted"/>
<reference evidence="3 4" key="1">
    <citation type="submission" date="2021-01" db="EMBL/GenBank/DDBJ databases">
        <title>Whole genome shotgun sequence of Asanoa siamensis NBRC 107932.</title>
        <authorList>
            <person name="Komaki H."/>
            <person name="Tamura T."/>
        </authorList>
    </citation>
    <scope>NUCLEOTIDE SEQUENCE [LARGE SCALE GENOMIC DNA]</scope>
    <source>
        <strain evidence="3 4">NBRC 107932</strain>
    </source>
</reference>
<dbReference type="InterPro" id="IPR001375">
    <property type="entry name" value="Peptidase_S9_cat"/>
</dbReference>
<sequence length="1109" mass="117556">MTRRQRIDDLLTLAVPEQPAIAPDRSHAVYVLRTVDPDADRTVRDLWRVGVRDGEPEQLTRGGTDSAPAFSPDGTRIAFLRGAGGAAQLWLLPAGGGEPEQLTTLPLGAGRPVWSPDGTAIAFAAPVDLHAAAGEDDAARTRRGTAPIVADRLDYLADGAGYLRTVRSHVHVLDVATRAVRRMTDGDWHAGDPAWSPDGTRLAYAAATAADADRTMHCPVHVRSATDAAAAPRVVGLADGHAGPLTWTADGAALLVAGYPGRVTGHAHLLRVPLDGGPVTSLSAPLDRNVMPGGPGYPGALPVLVDDGRSVLFCVRDGGDTHLYTVPVEGGEPRPVLAGAGRTVAGLSVAGDTAVALLLTPTSLGEIVTVDLGTAGESVRTAHGADVDLYRREDRTFTISDGTVVHGWVVRDPATTGAGPLLLDVHGGPHNAWNGAADDVHLYHQELAARGWTVLLLNQRGSDGYGEAFYTAALGAWGVADAKDLLEPIDALVAEGLADPARLAVTGYSYGGYMTCYLTGIDDRFAAAVAGGVVSDLASSSGTSDAGHLIGAFELDGGSLPAMSPITRVDDVHTPTLILHGADDVRCPVGQAQQWHTALRERDVPTRLVLYPGASHLFILQGKPSHRIDYNRRIVDWVEQYVGDGRPALDAAHWQRRLTTLAQRHRVPGATLGILRLRPGRDDELVEAAHGVVNKDTGVATTTDTVFQIGSITKVWTATVVMQLVDEGLLDLDAPIVDVLPEFRLADPDVTKQVTMRHLLTHTSGIDGDVFTDTGRGDDCLEKYVAVLAGQSQNHPLGATWSYCNAGLSVAGRVIEKLTGGTWDAAVRARLFGPLGLRRTGTLPEEALSHRTAIGHVGEDLDDLKVAPVWGLQRSAGPAGLINSTAAEVLAFAGLHLRGGLAPDGTRVLGEASVAAMAAKHADLPDVHSLGNSWGLGWIRFGWDGHRLVGHDGNTIGQSAFLKLLPAQNLAITLLTNGGNARDLYDELFREIFAEVAGIAMPHPIGPPAEPVHVEFREHVGTYERASVRIDVLERDGGPVMRTTITGPLAELLDEPVQEYPMVAYEENLFLVKDPSAQNWVPVTFYALPTGERYLHFGARATPKVLDGQ</sequence>
<dbReference type="Proteomes" id="UP000604117">
    <property type="component" value="Unassembled WGS sequence"/>
</dbReference>
<evidence type="ECO:0000259" key="2">
    <source>
        <dbReference type="Pfam" id="PF00326"/>
    </source>
</evidence>
<dbReference type="Pfam" id="PF00144">
    <property type="entry name" value="Beta-lactamase"/>
    <property type="match status" value="1"/>
</dbReference>
<dbReference type="GO" id="GO:0016787">
    <property type="term" value="F:hydrolase activity"/>
    <property type="evidence" value="ECO:0007669"/>
    <property type="project" value="UniProtKB-KW"/>
</dbReference>
<dbReference type="Pfam" id="PF07676">
    <property type="entry name" value="PD40"/>
    <property type="match status" value="3"/>
</dbReference>
<keyword evidence="3" id="KW-0378">Hydrolase</keyword>
<dbReference type="InterPro" id="IPR029058">
    <property type="entry name" value="AB_hydrolase_fold"/>
</dbReference>
<dbReference type="InterPro" id="IPR050491">
    <property type="entry name" value="AmpC-like"/>
</dbReference>
<dbReference type="SUPFAM" id="SSF53474">
    <property type="entry name" value="alpha/beta-Hydrolases"/>
    <property type="match status" value="1"/>
</dbReference>
<dbReference type="SUPFAM" id="SSF56601">
    <property type="entry name" value="beta-lactamase/transpeptidase-like"/>
    <property type="match status" value="1"/>
</dbReference>
<dbReference type="Gene3D" id="3.40.50.1820">
    <property type="entry name" value="alpha/beta hydrolase"/>
    <property type="match status" value="1"/>
</dbReference>
<dbReference type="Pfam" id="PF00326">
    <property type="entry name" value="Peptidase_S9"/>
    <property type="match status" value="1"/>
</dbReference>
<dbReference type="InterPro" id="IPR001466">
    <property type="entry name" value="Beta-lactam-related"/>
</dbReference>
<dbReference type="PANTHER" id="PTHR46825:SF8">
    <property type="entry name" value="BETA-LACTAMASE-RELATED"/>
    <property type="match status" value="1"/>
</dbReference>
<dbReference type="PANTHER" id="PTHR46825">
    <property type="entry name" value="D-ALANYL-D-ALANINE-CARBOXYPEPTIDASE/ENDOPEPTIDASE AMPH"/>
    <property type="match status" value="1"/>
</dbReference>
<accession>A0ABQ4D0H5</accession>
<comment type="caution">
    <text evidence="3">The sequence shown here is derived from an EMBL/GenBank/DDBJ whole genome shotgun (WGS) entry which is preliminary data.</text>
</comment>
<feature type="domain" description="Beta-lactamase-related" evidence="1">
    <location>
        <begin position="656"/>
        <end position="981"/>
    </location>
</feature>
<dbReference type="RefSeq" id="WP_203717906.1">
    <property type="nucleotide sequence ID" value="NZ_BONE01000077.1"/>
</dbReference>
<protein>
    <submittedName>
        <fullName evidence="3">Serine hydrolase</fullName>
    </submittedName>
</protein>
<evidence type="ECO:0000313" key="4">
    <source>
        <dbReference type="Proteomes" id="UP000604117"/>
    </source>
</evidence>
<dbReference type="InterPro" id="IPR011659">
    <property type="entry name" value="WD40"/>
</dbReference>
<gene>
    <name evidence="3" type="ORF">Asi02nite_65620</name>
</gene>
<organism evidence="3 4">
    <name type="scientific">Asanoa siamensis</name>
    <dbReference type="NCBI Taxonomy" id="926357"/>
    <lineage>
        <taxon>Bacteria</taxon>
        <taxon>Bacillati</taxon>
        <taxon>Actinomycetota</taxon>
        <taxon>Actinomycetes</taxon>
        <taxon>Micromonosporales</taxon>
        <taxon>Micromonosporaceae</taxon>
        <taxon>Asanoa</taxon>
    </lineage>
</organism>
<dbReference type="EMBL" id="BONE01000077">
    <property type="protein sequence ID" value="GIF77044.1"/>
    <property type="molecule type" value="Genomic_DNA"/>
</dbReference>